<comment type="similarity">
    <text evidence="1">Belongs to the ATP-dependent AMP-binding enzyme family.</text>
</comment>
<evidence type="ECO:0000256" key="2">
    <source>
        <dbReference type="ARBA" id="ARBA00022598"/>
    </source>
</evidence>
<dbReference type="Pfam" id="PF23562">
    <property type="entry name" value="AMP-binding_C_3"/>
    <property type="match status" value="1"/>
</dbReference>
<evidence type="ECO:0000259" key="6">
    <source>
        <dbReference type="Pfam" id="PF00501"/>
    </source>
</evidence>
<dbReference type="GO" id="GO:0016020">
    <property type="term" value="C:membrane"/>
    <property type="evidence" value="ECO:0007669"/>
    <property type="project" value="TreeGrafter"/>
</dbReference>
<protein>
    <recommendedName>
        <fullName evidence="5">Acyl-CoA synthetase</fullName>
    </recommendedName>
</protein>
<dbReference type="InterPro" id="IPR000873">
    <property type="entry name" value="AMP-dep_synth/lig_dom"/>
</dbReference>
<evidence type="ECO:0000256" key="4">
    <source>
        <dbReference type="ARBA" id="ARBA00023098"/>
    </source>
</evidence>
<dbReference type="SUPFAM" id="SSF56801">
    <property type="entry name" value="Acetyl-CoA synthetase-like"/>
    <property type="match status" value="1"/>
</dbReference>
<evidence type="ECO:0000313" key="8">
    <source>
        <dbReference type="Proteomes" id="UP000294901"/>
    </source>
</evidence>
<dbReference type="Pfam" id="PF00501">
    <property type="entry name" value="AMP-binding"/>
    <property type="match status" value="1"/>
</dbReference>
<reference evidence="7 8" key="1">
    <citation type="submission" date="2019-03" db="EMBL/GenBank/DDBJ databases">
        <title>Sequencing the genomes of 1000 actinobacteria strains.</title>
        <authorList>
            <person name="Klenk H.-P."/>
        </authorList>
    </citation>
    <scope>NUCLEOTIDE SEQUENCE [LARGE SCALE GENOMIC DNA]</scope>
    <source>
        <strain evidence="7 8">DSM 43805</strain>
    </source>
</reference>
<name>A0A4R6JNB3_9ACTN</name>
<sequence length="607" mass="65329">MAVEVPYRSIPDMFFKRVAATPNGQAFAVPNADDTAMVWFTWAQVGERASAIAAGLRDLGVGLEDRVAILSGTRFEWVLADLGINCAGAATTTVYPTTEPEDASFIVADSGSKVLIAENARQALKISGAETDVTNVVLIDGPADAGATPPQMTLADLEERGAAVLRERPTLIDEVVAEIGPEHLATLIYTSGTTGRPKGVQLLHAGWTWEGVAQQDLGLFESTDLQYLWLPLSHSFGKTLLCGILHVGVPTYVDGRVEKLVDMLSVVQPTLMCAAPRIFEKVYNKTVTTALAGSGAKVKIFHWAVATGKQKVALEQAGKPLPGALKLKYAVAERLVFAKLQARLGGRLRVLVSGSAPLSREIAEFFAAANLPIMEGYGLTESSAANFVNRLDKLKIGTVGLPLGDLECKIDSDGEVLLRGKPVMRGYHNLPQETAEAFTEDGFLRTGDIGEVDADGFLKITDRKKDLVKTSGGKYIAPSAIEGQFKAVCPYTSQAVVVGQARNFVTMLISLDEEAIKGWAANGPLAGKSYEEIVTAPETEKMVEGYVAELNSKLNRWETIKKFAILPRDLSIEAGEITPSMKIKRRSVETNFAEQIDKMYAGSLAQI</sequence>
<keyword evidence="4" id="KW-0443">Lipid metabolism</keyword>
<keyword evidence="8" id="KW-1185">Reference proteome</keyword>
<organism evidence="7 8">
    <name type="scientific">Paractinoplanes brasiliensis</name>
    <dbReference type="NCBI Taxonomy" id="52695"/>
    <lineage>
        <taxon>Bacteria</taxon>
        <taxon>Bacillati</taxon>
        <taxon>Actinomycetota</taxon>
        <taxon>Actinomycetes</taxon>
        <taxon>Micromonosporales</taxon>
        <taxon>Micromonosporaceae</taxon>
        <taxon>Paractinoplanes</taxon>
    </lineage>
</organism>
<evidence type="ECO:0000313" key="7">
    <source>
        <dbReference type="EMBL" id="TDO37669.1"/>
    </source>
</evidence>
<feature type="domain" description="AMP-dependent synthetase/ligase" evidence="6">
    <location>
        <begin position="18"/>
        <end position="428"/>
    </location>
</feature>
<dbReference type="EMBL" id="SNWR01000001">
    <property type="protein sequence ID" value="TDO37669.1"/>
    <property type="molecule type" value="Genomic_DNA"/>
</dbReference>
<dbReference type="RefSeq" id="WP_133872257.1">
    <property type="nucleotide sequence ID" value="NZ_BOMD01000093.1"/>
</dbReference>
<comment type="caution">
    <text evidence="7">The sequence shown here is derived from an EMBL/GenBank/DDBJ whole genome shotgun (WGS) entry which is preliminary data.</text>
</comment>
<keyword evidence="3" id="KW-0276">Fatty acid metabolism</keyword>
<evidence type="ECO:0000256" key="1">
    <source>
        <dbReference type="ARBA" id="ARBA00006432"/>
    </source>
</evidence>
<dbReference type="PROSITE" id="PS00455">
    <property type="entry name" value="AMP_BINDING"/>
    <property type="match status" value="1"/>
</dbReference>
<dbReference type="Gene3D" id="3.40.50.12780">
    <property type="entry name" value="N-terminal domain of ligase-like"/>
    <property type="match status" value="1"/>
</dbReference>
<evidence type="ECO:0000256" key="5">
    <source>
        <dbReference type="ARBA" id="ARBA00032875"/>
    </source>
</evidence>
<dbReference type="OrthoDB" id="9803968at2"/>
<dbReference type="Proteomes" id="UP000294901">
    <property type="component" value="Unassembled WGS sequence"/>
</dbReference>
<gene>
    <name evidence="7" type="ORF">C8E87_1302</name>
</gene>
<evidence type="ECO:0000256" key="3">
    <source>
        <dbReference type="ARBA" id="ARBA00022832"/>
    </source>
</evidence>
<keyword evidence="2" id="KW-0436">Ligase</keyword>
<proteinExistence type="inferred from homology"/>
<dbReference type="PANTHER" id="PTHR43272:SF32">
    <property type="entry name" value="AMP-DEPENDENT SYNTHETASE_LIGASE DOMAIN-CONTAINING PROTEIN"/>
    <property type="match status" value="1"/>
</dbReference>
<accession>A0A4R6JNB3</accession>
<dbReference type="InterPro" id="IPR042099">
    <property type="entry name" value="ANL_N_sf"/>
</dbReference>
<dbReference type="PANTHER" id="PTHR43272">
    <property type="entry name" value="LONG-CHAIN-FATTY-ACID--COA LIGASE"/>
    <property type="match status" value="1"/>
</dbReference>
<dbReference type="InterPro" id="IPR020845">
    <property type="entry name" value="AMP-binding_CS"/>
</dbReference>
<dbReference type="AlphaFoldDB" id="A0A4R6JNB3"/>
<dbReference type="GO" id="GO:0004467">
    <property type="term" value="F:long-chain fatty acid-CoA ligase activity"/>
    <property type="evidence" value="ECO:0007669"/>
    <property type="project" value="TreeGrafter"/>
</dbReference>
<dbReference type="CDD" id="cd05907">
    <property type="entry name" value="VL_LC_FACS_like"/>
    <property type="match status" value="1"/>
</dbReference>